<gene>
    <name evidence="1" type="ORF">MchiMG62_24080</name>
</gene>
<proteinExistence type="predicted"/>
<keyword evidence="2" id="KW-1185">Reference proteome</keyword>
<dbReference type="GeneID" id="80429026"/>
<dbReference type="RefSeq" id="WP_280636158.1">
    <property type="nucleotide sequence ID" value="NZ_AP019781.1"/>
</dbReference>
<reference evidence="1 2" key="1">
    <citation type="submission" date="2019-06" db="EMBL/GenBank/DDBJ databases">
        <title>Complete genome sequence of Methanoculleus chikugoensis strain MG62.</title>
        <authorList>
            <person name="Asakawa S."/>
            <person name="Dianou D."/>
        </authorList>
    </citation>
    <scope>NUCLEOTIDE SEQUENCE [LARGE SCALE GENOMIC DNA]</scope>
    <source>
        <strain evidence="1 2">MG62</strain>
    </source>
</reference>
<sequence>MVNPEAALRAATVIRVDVETLTGKVSGYIEEEVSRLLAGESTGL</sequence>
<protein>
    <submittedName>
        <fullName evidence="1">Uncharacterized protein</fullName>
    </submittedName>
</protein>
<accession>A0ABM7H8V5</accession>
<name>A0ABM7H8V5_9EURY</name>
<dbReference type="Proteomes" id="UP000824969">
    <property type="component" value="Chromosome"/>
</dbReference>
<organism evidence="1 2">
    <name type="scientific">Methanoculleus chikugoensis</name>
    <dbReference type="NCBI Taxonomy" id="118126"/>
    <lineage>
        <taxon>Archaea</taxon>
        <taxon>Methanobacteriati</taxon>
        <taxon>Methanobacteriota</taxon>
        <taxon>Stenosarchaea group</taxon>
        <taxon>Methanomicrobia</taxon>
        <taxon>Methanomicrobiales</taxon>
        <taxon>Methanomicrobiaceae</taxon>
        <taxon>Methanoculleus</taxon>
    </lineage>
</organism>
<dbReference type="EMBL" id="AP019781">
    <property type="protein sequence ID" value="BBL69227.1"/>
    <property type="molecule type" value="Genomic_DNA"/>
</dbReference>
<evidence type="ECO:0000313" key="1">
    <source>
        <dbReference type="EMBL" id="BBL69227.1"/>
    </source>
</evidence>
<evidence type="ECO:0000313" key="2">
    <source>
        <dbReference type="Proteomes" id="UP000824969"/>
    </source>
</evidence>